<dbReference type="RefSeq" id="WP_273630485.1">
    <property type="nucleotide sequence ID" value="NZ_CP117167.1"/>
</dbReference>
<keyword evidence="3" id="KW-1185">Reference proteome</keyword>
<dbReference type="EMBL" id="CP117167">
    <property type="protein sequence ID" value="WCT12233.1"/>
    <property type="molecule type" value="Genomic_DNA"/>
</dbReference>
<reference evidence="2 3" key="1">
    <citation type="submission" date="2023-02" db="EMBL/GenBank/DDBJ databases">
        <title>Genome sequence of Mucilaginibacter jinjuensis strain KACC 16571.</title>
        <authorList>
            <person name="Kim S."/>
            <person name="Heo J."/>
            <person name="Kwon S.-W."/>
        </authorList>
    </citation>
    <scope>NUCLEOTIDE SEQUENCE [LARGE SCALE GENOMIC DNA]</scope>
    <source>
        <strain evidence="2 3">KACC 16571</strain>
    </source>
</reference>
<dbReference type="Proteomes" id="UP001216139">
    <property type="component" value="Chromosome"/>
</dbReference>
<keyword evidence="1" id="KW-0732">Signal</keyword>
<feature type="signal peptide" evidence="1">
    <location>
        <begin position="1"/>
        <end position="20"/>
    </location>
</feature>
<feature type="chain" id="PRO_5046998483" evidence="1">
    <location>
        <begin position="21"/>
        <end position="137"/>
    </location>
</feature>
<name>A0ABY7T915_9SPHI</name>
<evidence type="ECO:0000313" key="2">
    <source>
        <dbReference type="EMBL" id="WCT12233.1"/>
    </source>
</evidence>
<accession>A0ABY7T915</accession>
<proteinExistence type="predicted"/>
<gene>
    <name evidence="2" type="ORF">PQO05_26260</name>
</gene>
<evidence type="ECO:0000313" key="3">
    <source>
        <dbReference type="Proteomes" id="UP001216139"/>
    </source>
</evidence>
<organism evidence="2 3">
    <name type="scientific">Mucilaginibacter jinjuensis</name>
    <dbReference type="NCBI Taxonomy" id="1176721"/>
    <lineage>
        <taxon>Bacteria</taxon>
        <taxon>Pseudomonadati</taxon>
        <taxon>Bacteroidota</taxon>
        <taxon>Sphingobacteriia</taxon>
        <taxon>Sphingobacteriales</taxon>
        <taxon>Sphingobacteriaceae</taxon>
        <taxon>Mucilaginibacter</taxon>
    </lineage>
</organism>
<sequence>MKLKLLIISALLSLCISCKAQPGATVIKVLNGTAFKKNETVKYQLLSPQVVYYYVGLEQLLDNKWREVVLDISSDVPDRAAAVKKANASKPVLGTYVLAKIPLMFLKNGKVFRLKMNYGAAATATEKVVVSSEFRVN</sequence>
<evidence type="ECO:0000256" key="1">
    <source>
        <dbReference type="SAM" id="SignalP"/>
    </source>
</evidence>
<protein>
    <submittedName>
        <fullName evidence="2">Uncharacterized protein</fullName>
    </submittedName>
</protein>